<organism evidence="2 3">
    <name type="scientific">Algibacter pectinivorans</name>
    <dbReference type="NCBI Taxonomy" id="870482"/>
    <lineage>
        <taxon>Bacteria</taxon>
        <taxon>Pseudomonadati</taxon>
        <taxon>Bacteroidota</taxon>
        <taxon>Flavobacteriia</taxon>
        <taxon>Flavobacteriales</taxon>
        <taxon>Flavobacteriaceae</taxon>
        <taxon>Algibacter</taxon>
    </lineage>
</organism>
<evidence type="ECO:0000313" key="3">
    <source>
        <dbReference type="Proteomes" id="UP000199439"/>
    </source>
</evidence>
<dbReference type="Proteomes" id="UP000199439">
    <property type="component" value="Unassembled WGS sequence"/>
</dbReference>
<keyword evidence="3" id="KW-1185">Reference proteome</keyword>
<dbReference type="AlphaFoldDB" id="A0A1I1P5Y3"/>
<feature type="transmembrane region" description="Helical" evidence="1">
    <location>
        <begin position="46"/>
        <end position="66"/>
    </location>
</feature>
<name>A0A1I1P5Y3_9FLAO</name>
<evidence type="ECO:0000313" key="2">
    <source>
        <dbReference type="EMBL" id="SFD03068.1"/>
    </source>
</evidence>
<protein>
    <recommendedName>
        <fullName evidence="4">PH domain-containing protein</fullName>
    </recommendedName>
</protein>
<evidence type="ECO:0000256" key="1">
    <source>
        <dbReference type="SAM" id="Phobius"/>
    </source>
</evidence>
<evidence type="ECO:0008006" key="4">
    <source>
        <dbReference type="Google" id="ProtNLM"/>
    </source>
</evidence>
<proteinExistence type="predicted"/>
<keyword evidence="1" id="KW-0472">Membrane</keyword>
<accession>A0A1I1P5Y3</accession>
<dbReference type="EMBL" id="FOMI01000003">
    <property type="protein sequence ID" value="SFD03068.1"/>
    <property type="molecule type" value="Genomic_DNA"/>
</dbReference>
<dbReference type="RefSeq" id="WP_245750550.1">
    <property type="nucleotide sequence ID" value="NZ_FOMI01000003.1"/>
</dbReference>
<sequence length="164" mass="18703">MKQFKEEQRFTQPWLIILMTVTSIAPIVIITNLFLKSNNMSTKQYIIALSTILLGFGLVFIFKLTTQIDKIGIHYKFFPLHLKMKTISWSDIKHAETRTYNALSEYGGWGLKGGFLWNQAKGKAINVKGDIGVQLTLNNNKKLLIGTQQKNQVDSVIATYLHQK</sequence>
<keyword evidence="1" id="KW-0812">Transmembrane</keyword>
<keyword evidence="1" id="KW-1133">Transmembrane helix</keyword>
<gene>
    <name evidence="2" type="ORF">SAMN04487987_10354</name>
</gene>
<dbReference type="STRING" id="870482.SAMN04487987_10354"/>
<feature type="transmembrane region" description="Helical" evidence="1">
    <location>
        <begin position="12"/>
        <end position="34"/>
    </location>
</feature>
<reference evidence="3" key="1">
    <citation type="submission" date="2016-10" db="EMBL/GenBank/DDBJ databases">
        <authorList>
            <person name="Varghese N."/>
            <person name="Submissions S."/>
        </authorList>
    </citation>
    <scope>NUCLEOTIDE SEQUENCE [LARGE SCALE GENOMIC DNA]</scope>
    <source>
        <strain evidence="3">DSM 25730</strain>
    </source>
</reference>